<reference evidence="2 3" key="1">
    <citation type="submission" date="2011-06" db="EMBL/GenBank/DDBJ databases">
        <title>The draft genome of Thiocapsa marina 5811.</title>
        <authorList>
            <consortium name="US DOE Joint Genome Institute (JGI-PGF)"/>
            <person name="Lucas S."/>
            <person name="Han J."/>
            <person name="Cheng J.-F."/>
            <person name="Goodwin L."/>
            <person name="Pitluck S."/>
            <person name="Peters L."/>
            <person name="Land M.L."/>
            <person name="Hauser L."/>
            <person name="Vogl K."/>
            <person name="Liu Z."/>
            <person name="Imhoff J."/>
            <person name="Thiel V."/>
            <person name="Frigaard N.-U."/>
            <person name="Bryant D."/>
            <person name="Woyke T.J."/>
        </authorList>
    </citation>
    <scope>NUCLEOTIDE SEQUENCE [LARGE SCALE GENOMIC DNA]</scope>
    <source>
        <strain evidence="2 3">5811</strain>
    </source>
</reference>
<feature type="domain" description="MEKHLA" evidence="1">
    <location>
        <begin position="15"/>
        <end position="154"/>
    </location>
</feature>
<protein>
    <submittedName>
        <fullName evidence="2">MEKHLA domain protein</fullName>
    </submittedName>
</protein>
<name>F9UFD2_9GAMM</name>
<dbReference type="RefSeq" id="WP_007194507.1">
    <property type="nucleotide sequence ID" value="NZ_AFWV01000012.1"/>
</dbReference>
<dbReference type="SUPFAM" id="SSF55785">
    <property type="entry name" value="PYP-like sensor domain (PAS domain)"/>
    <property type="match status" value="1"/>
</dbReference>
<dbReference type="STRING" id="768671.ThimaDRAFT_3635"/>
<dbReference type="Proteomes" id="UP000005459">
    <property type="component" value="Unassembled WGS sequence"/>
</dbReference>
<evidence type="ECO:0000259" key="1">
    <source>
        <dbReference type="Pfam" id="PF08670"/>
    </source>
</evidence>
<dbReference type="AlphaFoldDB" id="F9UFD2"/>
<dbReference type="EMBL" id="AFWV01000012">
    <property type="protein sequence ID" value="EGV17169.1"/>
    <property type="molecule type" value="Genomic_DNA"/>
</dbReference>
<evidence type="ECO:0000313" key="3">
    <source>
        <dbReference type="Proteomes" id="UP000005459"/>
    </source>
</evidence>
<keyword evidence="3" id="KW-1185">Reference proteome</keyword>
<dbReference type="PATRIC" id="fig|768671.3.peg.3841"/>
<dbReference type="InterPro" id="IPR013978">
    <property type="entry name" value="MEKHLA"/>
</dbReference>
<proteinExistence type="predicted"/>
<accession>F9UFD2</accession>
<evidence type="ECO:0000313" key="2">
    <source>
        <dbReference type="EMBL" id="EGV17169.1"/>
    </source>
</evidence>
<dbReference type="OrthoDB" id="9794448at2"/>
<dbReference type="eggNOG" id="ENOG5032SCF">
    <property type="taxonomic scope" value="Bacteria"/>
</dbReference>
<dbReference type="InterPro" id="IPR035965">
    <property type="entry name" value="PAS-like_dom_sf"/>
</dbReference>
<gene>
    <name evidence="2" type="ORF">ThimaDRAFT_3635</name>
</gene>
<dbReference type="Pfam" id="PF08670">
    <property type="entry name" value="MEKHLA"/>
    <property type="match status" value="1"/>
</dbReference>
<organism evidence="2 3">
    <name type="scientific">Thiocapsa marina 5811</name>
    <dbReference type="NCBI Taxonomy" id="768671"/>
    <lineage>
        <taxon>Bacteria</taxon>
        <taxon>Pseudomonadati</taxon>
        <taxon>Pseudomonadota</taxon>
        <taxon>Gammaproteobacteria</taxon>
        <taxon>Chromatiales</taxon>
        <taxon>Chromatiaceae</taxon>
        <taxon>Thiocapsa</taxon>
    </lineage>
</organism>
<sequence>MSFPYPDRSNDFLRDHSRLLRTSYRHLTGRDLIDPGLDEREAARRLFEAPFALLSHTADPDPILTYGNRRVLDLFELDWEQLTRMPSRLTAEAPDREERARLLARVTAHGFIDDYSGVRVSSSGRRFRIDGAVVWNLIDEEGRYLGQAATFASVQPLD</sequence>